<evidence type="ECO:0000313" key="3">
    <source>
        <dbReference type="EMBL" id="MBK0369946.1"/>
    </source>
</evidence>
<accession>A0A934UJG8</accession>
<dbReference type="Pfam" id="PF02517">
    <property type="entry name" value="Rce1-like"/>
    <property type="match status" value="1"/>
</dbReference>
<keyword evidence="1" id="KW-0812">Transmembrane</keyword>
<protein>
    <submittedName>
        <fullName evidence="3">CPBP family intramembrane metalloprotease</fullName>
    </submittedName>
</protein>
<feature type="transmembrane region" description="Helical" evidence="1">
    <location>
        <begin position="107"/>
        <end position="127"/>
    </location>
</feature>
<keyword evidence="3" id="KW-0378">Hydrolase</keyword>
<feature type="transmembrane region" description="Helical" evidence="1">
    <location>
        <begin position="208"/>
        <end position="224"/>
    </location>
</feature>
<feature type="transmembrane region" description="Helical" evidence="1">
    <location>
        <begin position="16"/>
        <end position="40"/>
    </location>
</feature>
<dbReference type="GO" id="GO:0008237">
    <property type="term" value="F:metallopeptidase activity"/>
    <property type="evidence" value="ECO:0007669"/>
    <property type="project" value="UniProtKB-KW"/>
</dbReference>
<organism evidence="3 4">
    <name type="scientific">Flavobacterium agrisoli</name>
    <dbReference type="NCBI Taxonomy" id="2793066"/>
    <lineage>
        <taxon>Bacteria</taxon>
        <taxon>Pseudomonadati</taxon>
        <taxon>Bacteroidota</taxon>
        <taxon>Flavobacteriia</taxon>
        <taxon>Flavobacteriales</taxon>
        <taxon>Flavobacteriaceae</taxon>
        <taxon>Flavobacterium</taxon>
    </lineage>
</organism>
<dbReference type="AlphaFoldDB" id="A0A934UJG8"/>
<sequence length="307" mass="35298">MFLEQAIKPENHFVKYILGLFIIFLASLIGQIPLLVAIQYKTMNSDMASPVTQEDLFKVFDSNIMLVLMLLSFVFVLVATLLVVKYWHRQPVLTIITSRKKIDWKRILFSFSIWGFLTTFFLVLSYWMEPSNFIINFEWKPFLILVVVGVIFIPIPTTAEELVFRGYLMQGFANWVPNRWFPLLMTSLVFGALHFYNPEVAKTGNVIMIYYIGTGLFLGILTLMDEGTELALGFHAANNLFGALLVTSTWTAFQTHSVLKAIGEPSLIWDILVPVLIIYPILLSIFNLKYGWKSWKEKLTGKLFLNK</sequence>
<reference evidence="3" key="1">
    <citation type="submission" date="2020-12" db="EMBL/GenBank/DDBJ databases">
        <title>Bacterial novel species Flavobacterium sp. SE-1-e isolated from soil.</title>
        <authorList>
            <person name="Jung H.-Y."/>
        </authorList>
    </citation>
    <scope>NUCLEOTIDE SEQUENCE</scope>
    <source>
        <strain evidence="3">SE-1-e</strain>
    </source>
</reference>
<feature type="transmembrane region" description="Helical" evidence="1">
    <location>
        <begin position="180"/>
        <end position="196"/>
    </location>
</feature>
<evidence type="ECO:0000259" key="2">
    <source>
        <dbReference type="Pfam" id="PF02517"/>
    </source>
</evidence>
<gene>
    <name evidence="3" type="ORF">I5M07_08840</name>
</gene>
<feature type="transmembrane region" description="Helical" evidence="1">
    <location>
        <begin position="64"/>
        <end position="87"/>
    </location>
</feature>
<dbReference type="PANTHER" id="PTHR39430">
    <property type="entry name" value="MEMBRANE-ASSOCIATED PROTEASE-RELATED"/>
    <property type="match status" value="1"/>
</dbReference>
<keyword evidence="4" id="KW-1185">Reference proteome</keyword>
<comment type="caution">
    <text evidence="3">The sequence shown here is derived from an EMBL/GenBank/DDBJ whole genome shotgun (WGS) entry which is preliminary data.</text>
</comment>
<name>A0A934UJG8_9FLAO</name>
<dbReference type="GO" id="GO:0004175">
    <property type="term" value="F:endopeptidase activity"/>
    <property type="evidence" value="ECO:0007669"/>
    <property type="project" value="UniProtKB-ARBA"/>
</dbReference>
<feature type="transmembrane region" description="Helical" evidence="1">
    <location>
        <begin position="139"/>
        <end position="159"/>
    </location>
</feature>
<keyword evidence="3" id="KW-0482">Metalloprotease</keyword>
<dbReference type="Proteomes" id="UP000609172">
    <property type="component" value="Unassembled WGS sequence"/>
</dbReference>
<keyword evidence="1" id="KW-1133">Transmembrane helix</keyword>
<dbReference type="GO" id="GO:0080120">
    <property type="term" value="P:CAAX-box protein maturation"/>
    <property type="evidence" value="ECO:0007669"/>
    <property type="project" value="UniProtKB-ARBA"/>
</dbReference>
<keyword evidence="1" id="KW-0472">Membrane</keyword>
<proteinExistence type="predicted"/>
<dbReference type="PANTHER" id="PTHR39430:SF1">
    <property type="entry name" value="PROTEASE"/>
    <property type="match status" value="1"/>
</dbReference>
<evidence type="ECO:0000313" key="4">
    <source>
        <dbReference type="Proteomes" id="UP000609172"/>
    </source>
</evidence>
<dbReference type="EMBL" id="JAEHFV010000003">
    <property type="protein sequence ID" value="MBK0369946.1"/>
    <property type="molecule type" value="Genomic_DNA"/>
</dbReference>
<feature type="transmembrane region" description="Helical" evidence="1">
    <location>
        <begin position="267"/>
        <end position="288"/>
    </location>
</feature>
<dbReference type="RefSeq" id="WP_200105961.1">
    <property type="nucleotide sequence ID" value="NZ_JAEHFV010000003.1"/>
</dbReference>
<keyword evidence="3" id="KW-0645">Protease</keyword>
<evidence type="ECO:0000256" key="1">
    <source>
        <dbReference type="SAM" id="Phobius"/>
    </source>
</evidence>
<feature type="transmembrane region" description="Helical" evidence="1">
    <location>
        <begin position="236"/>
        <end position="255"/>
    </location>
</feature>
<feature type="domain" description="CAAX prenyl protease 2/Lysostaphin resistance protein A-like" evidence="2">
    <location>
        <begin position="142"/>
        <end position="241"/>
    </location>
</feature>
<dbReference type="InterPro" id="IPR003675">
    <property type="entry name" value="Rce1/LyrA-like_dom"/>
</dbReference>